<evidence type="ECO:0008006" key="2">
    <source>
        <dbReference type="Google" id="ProtNLM"/>
    </source>
</evidence>
<accession>A0A7V6CDS7</accession>
<proteinExistence type="predicted"/>
<dbReference type="EMBL" id="DRWR01000086">
    <property type="protein sequence ID" value="HHQ16143.1"/>
    <property type="molecule type" value="Genomic_DNA"/>
</dbReference>
<evidence type="ECO:0000313" key="1">
    <source>
        <dbReference type="EMBL" id="HHQ16143.1"/>
    </source>
</evidence>
<organism evidence="1">
    <name type="scientific">Thermodesulfobacterium geofontis</name>
    <dbReference type="NCBI Taxonomy" id="1295609"/>
    <lineage>
        <taxon>Bacteria</taxon>
        <taxon>Pseudomonadati</taxon>
        <taxon>Thermodesulfobacteriota</taxon>
        <taxon>Thermodesulfobacteria</taxon>
        <taxon>Thermodesulfobacteriales</taxon>
        <taxon>Thermodesulfobacteriaceae</taxon>
        <taxon>Thermodesulfobacterium</taxon>
    </lineage>
</organism>
<sequence>MNAKCRLIEQGFKQGSCLTLYKPENLYVSGYLKDTACKVTLKWEDNTPYRVIKLILLSRPEDYLSIYQSGCNFSCLKCHSWEFSQYSFISSGFWSSKKYSCLYRRRLSL</sequence>
<reference evidence="1" key="1">
    <citation type="journal article" date="2020" name="mSystems">
        <title>Genome- and Community-Level Interaction Insights into Carbon Utilization and Element Cycling Functions of Hydrothermarchaeota in Hydrothermal Sediment.</title>
        <authorList>
            <person name="Zhou Z."/>
            <person name="Liu Y."/>
            <person name="Xu W."/>
            <person name="Pan J."/>
            <person name="Luo Z.H."/>
            <person name="Li M."/>
        </authorList>
    </citation>
    <scope>NUCLEOTIDE SEQUENCE [LARGE SCALE GENOMIC DNA]</scope>
    <source>
        <strain evidence="1">SpSt-106</strain>
    </source>
</reference>
<comment type="caution">
    <text evidence="1">The sequence shown here is derived from an EMBL/GenBank/DDBJ whole genome shotgun (WGS) entry which is preliminary data.</text>
</comment>
<gene>
    <name evidence="1" type="ORF">ENM15_04945</name>
</gene>
<dbReference type="AlphaFoldDB" id="A0A7V6CDS7"/>
<name>A0A7V6CDS7_9BACT</name>
<protein>
    <recommendedName>
        <fullName evidence="2">Radical SAM protein</fullName>
    </recommendedName>
</protein>